<protein>
    <submittedName>
        <fullName evidence="2">Uncharacterized protein</fullName>
    </submittedName>
</protein>
<reference evidence="2" key="1">
    <citation type="submission" date="2016-03" db="EMBL/GenBank/DDBJ databases">
        <title>Draft genome sequence of Rosellinia necatrix.</title>
        <authorList>
            <person name="Kanematsu S."/>
        </authorList>
    </citation>
    <scope>NUCLEOTIDE SEQUENCE [LARGE SCALE GENOMIC DNA]</scope>
    <source>
        <strain evidence="2">W97</strain>
    </source>
</reference>
<organism evidence="2">
    <name type="scientific">Rosellinia necatrix</name>
    <name type="common">White root-rot fungus</name>
    <dbReference type="NCBI Taxonomy" id="77044"/>
    <lineage>
        <taxon>Eukaryota</taxon>
        <taxon>Fungi</taxon>
        <taxon>Dikarya</taxon>
        <taxon>Ascomycota</taxon>
        <taxon>Pezizomycotina</taxon>
        <taxon>Sordariomycetes</taxon>
        <taxon>Xylariomycetidae</taxon>
        <taxon>Xylariales</taxon>
        <taxon>Xylariaceae</taxon>
        <taxon>Rosellinia</taxon>
    </lineage>
</organism>
<dbReference type="AlphaFoldDB" id="A0A1W2TR99"/>
<evidence type="ECO:0000313" key="2">
    <source>
        <dbReference type="EMBL" id="GAP91012.2"/>
    </source>
</evidence>
<feature type="compositionally biased region" description="Basic residues" evidence="1">
    <location>
        <begin position="246"/>
        <end position="258"/>
    </location>
</feature>
<dbReference type="EMBL" id="DF977499">
    <property type="protein sequence ID" value="GAP91012.2"/>
    <property type="molecule type" value="Genomic_DNA"/>
</dbReference>
<dbReference type="OrthoDB" id="5073671at2759"/>
<feature type="compositionally biased region" description="Polar residues" evidence="1">
    <location>
        <begin position="199"/>
        <end position="214"/>
    </location>
</feature>
<proteinExistence type="predicted"/>
<name>A0A1W2TR99_ROSNE</name>
<accession>A0A1W2TR99</accession>
<evidence type="ECO:0000313" key="3">
    <source>
        <dbReference type="Proteomes" id="UP000054516"/>
    </source>
</evidence>
<feature type="region of interest" description="Disordered" evidence="1">
    <location>
        <begin position="1"/>
        <end position="21"/>
    </location>
</feature>
<feature type="region of interest" description="Disordered" evidence="1">
    <location>
        <begin position="236"/>
        <end position="269"/>
    </location>
</feature>
<keyword evidence="3" id="KW-1185">Reference proteome</keyword>
<sequence length="333" mass="36813">MALNTQPDQHLDQPPSYEEAMGLTTGATNNAAQTNARRLTTTNRVNGNNTRPFPVDFNMQQQSANRHIIFAEDTPLYLVTTQSSASRQPNTGPKLARIQHEPRKHTPELNMYSRPGALLLSAVESLRIKTPFTRATGFSVNVPLPPTAMGGPRETRREHFEWRHSGGVEVESLDGRHSGWKLVRLSSAPTTGTPPPPYQLQQESQQYHPLSKHSTAGHGTHDHCTHDHCTHGHATYDHGAHDAHNHRNNHHSRNKSNHKRDSIPGQTSDGKEVVAVWATDGPSTNGALHFRFLGSGADGSLGDEWAIMAVASALSSWNQRRSARDRSLFTARF</sequence>
<gene>
    <name evidence="2" type="ORF">SAMD00023353_5400380</name>
</gene>
<evidence type="ECO:0000256" key="1">
    <source>
        <dbReference type="SAM" id="MobiDB-lite"/>
    </source>
</evidence>
<feature type="region of interest" description="Disordered" evidence="1">
    <location>
        <begin position="186"/>
        <end position="224"/>
    </location>
</feature>
<feature type="compositionally biased region" description="Basic and acidic residues" evidence="1">
    <location>
        <begin position="236"/>
        <end position="245"/>
    </location>
</feature>
<dbReference type="Proteomes" id="UP000054516">
    <property type="component" value="Unassembled WGS sequence"/>
</dbReference>